<dbReference type="Proteomes" id="UP001068021">
    <property type="component" value="Unassembled WGS sequence"/>
</dbReference>
<dbReference type="AlphaFoldDB" id="A0A9E5A209"/>
<accession>A0A9E5A209</accession>
<dbReference type="EMBL" id="JAPVES010000030">
    <property type="protein sequence ID" value="MCZ3373195.1"/>
    <property type="molecule type" value="Genomic_DNA"/>
</dbReference>
<evidence type="ECO:0000313" key="1">
    <source>
        <dbReference type="EMBL" id="MCZ3365444.1"/>
    </source>
</evidence>
<proteinExistence type="predicted"/>
<evidence type="ECO:0000313" key="2">
    <source>
        <dbReference type="EMBL" id="MCZ3373195.1"/>
    </source>
</evidence>
<keyword evidence="3" id="KW-1185">Reference proteome</keyword>
<gene>
    <name evidence="2" type="ORF">O3H35_11170</name>
    <name evidence="1" type="ORF">O3H54_06070</name>
</gene>
<reference evidence="2" key="1">
    <citation type="submission" date="2022-12" db="EMBL/GenBank/DDBJ databases">
        <title>Reclassification of two methanogenic archaea species isolated from the Kolyma lowland permafrost.</title>
        <authorList>
            <person name="Trubitsyn V.E."/>
            <person name="Rivkina E.M."/>
            <person name="Shcherbakova V.A."/>
        </authorList>
    </citation>
    <scope>NUCLEOTIDE SEQUENCE</scope>
    <source>
        <strain evidence="1">M2</strain>
        <strain evidence="2">MK4</strain>
    </source>
</reference>
<evidence type="ECO:0000313" key="3">
    <source>
        <dbReference type="Proteomes" id="UP001068021"/>
    </source>
</evidence>
<comment type="caution">
    <text evidence="2">The sequence shown here is derived from an EMBL/GenBank/DDBJ whole genome shotgun (WGS) entry which is preliminary data.</text>
</comment>
<sequence>MSRESEEIKQLEKKWSEAERIMVRGMVTKEAAEFLENEAFKDFGMMKKGAIGMELTKLILIARDCIKKQEK</sequence>
<dbReference type="Proteomes" id="UP001074446">
    <property type="component" value="Unassembled WGS sequence"/>
</dbReference>
<dbReference type="RefSeq" id="WP_048081604.1">
    <property type="nucleotide sequence ID" value="NZ_JAPVER010000020.1"/>
</dbReference>
<protein>
    <submittedName>
        <fullName evidence="2">Uncharacterized protein</fullName>
    </submittedName>
</protein>
<organism evidence="2">
    <name type="scientific">Methanobacterium veterum</name>
    <dbReference type="NCBI Taxonomy" id="408577"/>
    <lineage>
        <taxon>Archaea</taxon>
        <taxon>Methanobacteriati</taxon>
        <taxon>Methanobacteriota</taxon>
        <taxon>Methanomada group</taxon>
        <taxon>Methanobacteria</taxon>
        <taxon>Methanobacteriales</taxon>
        <taxon>Methanobacteriaceae</taxon>
        <taxon>Methanobacterium</taxon>
    </lineage>
</organism>
<dbReference type="EMBL" id="JAPVER010000020">
    <property type="protein sequence ID" value="MCZ3365444.1"/>
    <property type="molecule type" value="Genomic_DNA"/>
</dbReference>
<name>A0A9E5A209_9EURY</name>